<dbReference type="EMBL" id="PDWZ02000021">
    <property type="protein sequence ID" value="KAB2098905.1"/>
    <property type="molecule type" value="Genomic_DNA"/>
</dbReference>
<evidence type="ECO:0000313" key="1">
    <source>
        <dbReference type="EMBL" id="KAB2098905.1"/>
    </source>
</evidence>
<name>A0ACB6F396_9PLEO</name>
<sequence length="54" mass="6227">MRKLGPVEESDEDVDKTSRAEHITFDRKNDALIRDVTQMLERDAFSAFKSTVAR</sequence>
<comment type="caution">
    <text evidence="1">The sequence shown here is derived from an EMBL/GenBank/DDBJ whole genome shotgun (WGS) entry which is preliminary data.</text>
</comment>
<protein>
    <submittedName>
        <fullName evidence="1">Uncharacterized protein</fullName>
    </submittedName>
</protein>
<reference evidence="1 2" key="1">
    <citation type="journal article" date="2019" name="bioRxiv">
        <title>Genomics, evolutionary history and diagnostics of the Alternaria alternata species group including apple and Asian pear pathotypes.</title>
        <authorList>
            <person name="Armitage A.D."/>
            <person name="Cockerton H.M."/>
            <person name="Sreenivasaprasad S."/>
            <person name="Woodhall J.W."/>
            <person name="Lane C.R."/>
            <person name="Harrison R.J."/>
            <person name="Clarkson J.P."/>
        </authorList>
    </citation>
    <scope>NUCLEOTIDE SEQUENCE [LARGE SCALE GENOMIC DNA]</scope>
    <source>
        <strain evidence="1 2">FERA 650</strain>
    </source>
</reference>
<evidence type="ECO:0000313" key="2">
    <source>
        <dbReference type="Proteomes" id="UP000293547"/>
    </source>
</evidence>
<organism evidence="1 2">
    <name type="scientific">Alternaria gaisen</name>
    <dbReference type="NCBI Taxonomy" id="167740"/>
    <lineage>
        <taxon>Eukaryota</taxon>
        <taxon>Fungi</taxon>
        <taxon>Dikarya</taxon>
        <taxon>Ascomycota</taxon>
        <taxon>Pezizomycotina</taxon>
        <taxon>Dothideomycetes</taxon>
        <taxon>Pleosporomycetidae</taxon>
        <taxon>Pleosporales</taxon>
        <taxon>Pleosporineae</taxon>
        <taxon>Pleosporaceae</taxon>
        <taxon>Alternaria</taxon>
        <taxon>Alternaria sect. Alternaria</taxon>
    </lineage>
</organism>
<keyword evidence="2" id="KW-1185">Reference proteome</keyword>
<proteinExistence type="predicted"/>
<accession>A0ACB6F396</accession>
<dbReference type="Proteomes" id="UP000293547">
    <property type="component" value="Unassembled WGS sequence"/>
</dbReference>
<gene>
    <name evidence="1" type="ORF">AG0111_0g12962</name>
</gene>